<dbReference type="Proteomes" id="UP000735874">
    <property type="component" value="Unassembled WGS sequence"/>
</dbReference>
<gene>
    <name evidence="1" type="ORF">PC113_g23678</name>
    <name evidence="2" type="ORF">PC115_g23621</name>
    <name evidence="3" type="ORF">PC117_g25235</name>
    <name evidence="4" type="ORF">PC118_g22833</name>
</gene>
<dbReference type="EMBL" id="RCMG01002345">
    <property type="protein sequence ID" value="KAG2811275.1"/>
    <property type="molecule type" value="Genomic_DNA"/>
</dbReference>
<protein>
    <submittedName>
        <fullName evidence="3">Uncharacterized protein</fullName>
    </submittedName>
</protein>
<evidence type="ECO:0000313" key="1">
    <source>
        <dbReference type="EMBL" id="KAG2811275.1"/>
    </source>
</evidence>
<evidence type="ECO:0000313" key="2">
    <source>
        <dbReference type="EMBL" id="KAG2876463.1"/>
    </source>
</evidence>
<dbReference type="Proteomes" id="UP000774804">
    <property type="component" value="Unassembled WGS sequence"/>
</dbReference>
<accession>A0A8T1JJH6</accession>
<reference evidence="3" key="1">
    <citation type="submission" date="2018-10" db="EMBL/GenBank/DDBJ databases">
        <title>Effector identification in a new, highly contiguous assembly of the strawberry crown rot pathogen Phytophthora cactorum.</title>
        <authorList>
            <person name="Armitage A.D."/>
            <person name="Nellist C.F."/>
            <person name="Bates H."/>
            <person name="Vickerstaff R.J."/>
            <person name="Harrison R.J."/>
        </authorList>
    </citation>
    <scope>NUCLEOTIDE SEQUENCE</scope>
    <source>
        <strain evidence="1">15-7</strain>
        <strain evidence="2">4032</strain>
        <strain evidence="3">4040</strain>
        <strain evidence="4">P415</strain>
    </source>
</reference>
<evidence type="ECO:0000313" key="3">
    <source>
        <dbReference type="EMBL" id="KAG2887152.1"/>
    </source>
</evidence>
<sequence length="70" mass="8005">MDGRRREIPPASTYDCTYDCTHDSSRVRTRSFKRPDRADTALLANVLQSASYVHTRMYLSTDMSTQVNTS</sequence>
<dbReference type="Proteomes" id="UP000697107">
    <property type="component" value="Unassembled WGS sequence"/>
</dbReference>
<dbReference type="EMBL" id="RCMI01002453">
    <property type="protein sequence ID" value="KAG2876463.1"/>
    <property type="molecule type" value="Genomic_DNA"/>
</dbReference>
<evidence type="ECO:0000313" key="4">
    <source>
        <dbReference type="EMBL" id="KAG2959802.1"/>
    </source>
</evidence>
<dbReference type="EMBL" id="RCMK01001899">
    <property type="protein sequence ID" value="KAG2887152.1"/>
    <property type="molecule type" value="Genomic_DNA"/>
</dbReference>
<dbReference type="Proteomes" id="UP000736787">
    <property type="component" value="Unassembled WGS sequence"/>
</dbReference>
<name>A0A8T1JJH6_9STRA</name>
<dbReference type="EMBL" id="RCML01001911">
    <property type="protein sequence ID" value="KAG2959802.1"/>
    <property type="molecule type" value="Genomic_DNA"/>
</dbReference>
<proteinExistence type="predicted"/>
<dbReference type="AlphaFoldDB" id="A0A8T1JJH6"/>
<comment type="caution">
    <text evidence="3">The sequence shown here is derived from an EMBL/GenBank/DDBJ whole genome shotgun (WGS) entry which is preliminary data.</text>
</comment>
<evidence type="ECO:0000313" key="5">
    <source>
        <dbReference type="Proteomes" id="UP000736787"/>
    </source>
</evidence>
<organism evidence="3 5">
    <name type="scientific">Phytophthora cactorum</name>
    <dbReference type="NCBI Taxonomy" id="29920"/>
    <lineage>
        <taxon>Eukaryota</taxon>
        <taxon>Sar</taxon>
        <taxon>Stramenopiles</taxon>
        <taxon>Oomycota</taxon>
        <taxon>Peronosporomycetes</taxon>
        <taxon>Peronosporales</taxon>
        <taxon>Peronosporaceae</taxon>
        <taxon>Phytophthora</taxon>
    </lineage>
</organism>